<evidence type="ECO:0000256" key="4">
    <source>
        <dbReference type="ARBA" id="ARBA00022777"/>
    </source>
</evidence>
<keyword evidence="4" id="KW-0418">Kinase</keyword>
<dbReference type="EMBL" id="JADGJW010001953">
    <property type="protein sequence ID" value="KAJ3200192.1"/>
    <property type="molecule type" value="Genomic_DNA"/>
</dbReference>
<accession>A0AAD5TST1</accession>
<dbReference type="Proteomes" id="UP001211065">
    <property type="component" value="Unassembled WGS sequence"/>
</dbReference>
<feature type="domain" description="Protein kinase" evidence="7">
    <location>
        <begin position="1"/>
        <end position="180"/>
    </location>
</feature>
<gene>
    <name evidence="8" type="ORF">HK099_002783</name>
</gene>
<evidence type="ECO:0000256" key="2">
    <source>
        <dbReference type="ARBA" id="ARBA00022679"/>
    </source>
</evidence>
<dbReference type="PANTHER" id="PTHR24345:SF0">
    <property type="entry name" value="CELL CYCLE SERINE_THREONINE-PROTEIN KINASE CDC5_MSD2"/>
    <property type="match status" value="1"/>
</dbReference>
<dbReference type="PROSITE" id="PS00108">
    <property type="entry name" value="PROTEIN_KINASE_ST"/>
    <property type="match status" value="1"/>
</dbReference>
<dbReference type="PANTHER" id="PTHR24345">
    <property type="entry name" value="SERINE/THREONINE-PROTEIN KINASE PLK"/>
    <property type="match status" value="1"/>
</dbReference>
<keyword evidence="3" id="KW-0547">Nucleotide-binding</keyword>
<proteinExistence type="predicted"/>
<evidence type="ECO:0000256" key="5">
    <source>
        <dbReference type="ARBA" id="ARBA00022840"/>
    </source>
</evidence>
<dbReference type="GO" id="GO:0004674">
    <property type="term" value="F:protein serine/threonine kinase activity"/>
    <property type="evidence" value="ECO:0007669"/>
    <property type="project" value="UniProtKB-KW"/>
</dbReference>
<feature type="non-terminal residue" evidence="8">
    <location>
        <position position="349"/>
    </location>
</feature>
<keyword evidence="2" id="KW-0808">Transferase</keyword>
<dbReference type="SUPFAM" id="SSF56112">
    <property type="entry name" value="Protein kinase-like (PK-like)"/>
    <property type="match status" value="1"/>
</dbReference>
<evidence type="ECO:0000259" key="7">
    <source>
        <dbReference type="PROSITE" id="PS50011"/>
    </source>
</evidence>
<dbReference type="PROSITE" id="PS50011">
    <property type="entry name" value="PROTEIN_KINASE_DOM"/>
    <property type="match status" value="1"/>
</dbReference>
<keyword evidence="9" id="KW-1185">Reference proteome</keyword>
<keyword evidence="1" id="KW-0723">Serine/threonine-protein kinase</keyword>
<keyword evidence="5" id="KW-0067">ATP-binding</keyword>
<evidence type="ECO:0000256" key="1">
    <source>
        <dbReference type="ARBA" id="ARBA00022527"/>
    </source>
</evidence>
<dbReference type="InterPro" id="IPR000719">
    <property type="entry name" value="Prot_kinase_dom"/>
</dbReference>
<dbReference type="InterPro" id="IPR011009">
    <property type="entry name" value="Kinase-like_dom_sf"/>
</dbReference>
<evidence type="ECO:0000313" key="9">
    <source>
        <dbReference type="Proteomes" id="UP001211065"/>
    </source>
</evidence>
<reference evidence="8" key="1">
    <citation type="submission" date="2020-05" db="EMBL/GenBank/DDBJ databases">
        <title>Phylogenomic resolution of chytrid fungi.</title>
        <authorList>
            <person name="Stajich J.E."/>
            <person name="Amses K."/>
            <person name="Simmons R."/>
            <person name="Seto K."/>
            <person name="Myers J."/>
            <person name="Bonds A."/>
            <person name="Quandt C.A."/>
            <person name="Barry K."/>
            <person name="Liu P."/>
            <person name="Grigoriev I."/>
            <person name="Longcore J.E."/>
            <person name="James T.Y."/>
        </authorList>
    </citation>
    <scope>NUCLEOTIDE SEQUENCE</scope>
    <source>
        <strain evidence="8">JEL0476</strain>
    </source>
</reference>
<organism evidence="8 9">
    <name type="scientific">Clydaea vesicula</name>
    <dbReference type="NCBI Taxonomy" id="447962"/>
    <lineage>
        <taxon>Eukaryota</taxon>
        <taxon>Fungi</taxon>
        <taxon>Fungi incertae sedis</taxon>
        <taxon>Chytridiomycota</taxon>
        <taxon>Chytridiomycota incertae sedis</taxon>
        <taxon>Chytridiomycetes</taxon>
        <taxon>Lobulomycetales</taxon>
        <taxon>Lobulomycetaceae</taxon>
        <taxon>Clydaea</taxon>
    </lineage>
</organism>
<dbReference type="Gene3D" id="1.10.510.10">
    <property type="entry name" value="Transferase(Phosphotransferase) domain 1"/>
    <property type="match status" value="1"/>
</dbReference>
<dbReference type="Pfam" id="PF00069">
    <property type="entry name" value="Pkinase"/>
    <property type="match status" value="1"/>
</dbReference>
<dbReference type="GO" id="GO:0005524">
    <property type="term" value="F:ATP binding"/>
    <property type="evidence" value="ECO:0007669"/>
    <property type="project" value="UniProtKB-KW"/>
</dbReference>
<evidence type="ECO:0000256" key="6">
    <source>
        <dbReference type="SAM" id="MobiDB-lite"/>
    </source>
</evidence>
<dbReference type="InterPro" id="IPR008271">
    <property type="entry name" value="Ser/Thr_kinase_AS"/>
</dbReference>
<name>A0AAD5TST1_9FUNG</name>
<dbReference type="SMART" id="SM00220">
    <property type="entry name" value="S_TKc"/>
    <property type="match status" value="1"/>
</dbReference>
<sequence length="349" mass="40036">MDLFEAITKQNGFPLNVVKEIFLQLLNALIYSHEMGIYHRDIKPENVMISKDFKVKLCDFGLATTDKFSTEFGCGSIRYMAPECMNSSKLRKCYSTAANDVWSMGILLINLLFGKNPWHEASEKDPIYSSYIGHNPQVLKKQFNLSNEGESLFNKIFELDVNKRISLQQLKSLIINIPSFTQQKEETVVIKTPELLPRKQIFLETDQSSTNSTTCSETPFEILYLPSPAESFNTLTNFNNCTVLDDEIRSSSNLNPKSPKREQKKKYQAKQNLKIETNFLQKKNIKIEEEKVTDSGFCTSPFSPTFDERVKKFTSKNNNNNISSPQQQQPLSAKILKKFFNWIGANEEN</sequence>
<evidence type="ECO:0000256" key="3">
    <source>
        <dbReference type="ARBA" id="ARBA00022741"/>
    </source>
</evidence>
<comment type="caution">
    <text evidence="8">The sequence shown here is derived from an EMBL/GenBank/DDBJ whole genome shotgun (WGS) entry which is preliminary data.</text>
</comment>
<protein>
    <recommendedName>
        <fullName evidence="7">Protein kinase domain-containing protein</fullName>
    </recommendedName>
</protein>
<feature type="region of interest" description="Disordered" evidence="6">
    <location>
        <begin position="249"/>
        <end position="268"/>
    </location>
</feature>
<dbReference type="GO" id="GO:0005634">
    <property type="term" value="C:nucleus"/>
    <property type="evidence" value="ECO:0007669"/>
    <property type="project" value="TreeGrafter"/>
</dbReference>
<evidence type="ECO:0000313" key="8">
    <source>
        <dbReference type="EMBL" id="KAJ3200192.1"/>
    </source>
</evidence>
<dbReference type="AlphaFoldDB" id="A0AAD5TST1"/>